<gene>
    <name evidence="5" type="ORF">A2637_06480</name>
</gene>
<dbReference type="FunFam" id="3.10.20.30:FF:000002">
    <property type="entry name" value="GTP pyrophosphokinase (RelA/SpoT)"/>
    <property type="match status" value="1"/>
</dbReference>
<dbReference type="InterPro" id="IPR007685">
    <property type="entry name" value="RelA_SpoT"/>
</dbReference>
<dbReference type="GO" id="GO:0005886">
    <property type="term" value="C:plasma membrane"/>
    <property type="evidence" value="ECO:0007669"/>
    <property type="project" value="TreeGrafter"/>
</dbReference>
<dbReference type="CDD" id="cd04876">
    <property type="entry name" value="ACT_RelA-SpoT"/>
    <property type="match status" value="1"/>
</dbReference>
<evidence type="ECO:0000259" key="4">
    <source>
        <dbReference type="PROSITE" id="PS51880"/>
    </source>
</evidence>
<dbReference type="STRING" id="1817764.A2637_06480"/>
<accession>A0A1F6TLS3</accession>
<name>A0A1F6TLS3_9PROT</name>
<keyword evidence="5" id="KW-0808">Transferase</keyword>
<feature type="domain" description="TGS" evidence="4">
    <location>
        <begin position="383"/>
        <end position="444"/>
    </location>
</feature>
<dbReference type="GO" id="GO:0042594">
    <property type="term" value="P:response to starvation"/>
    <property type="evidence" value="ECO:0007669"/>
    <property type="project" value="TreeGrafter"/>
</dbReference>
<dbReference type="InterPro" id="IPR002912">
    <property type="entry name" value="ACT_dom"/>
</dbReference>
<evidence type="ECO:0000256" key="1">
    <source>
        <dbReference type="RuleBase" id="RU003847"/>
    </source>
</evidence>
<dbReference type="GO" id="GO:0015969">
    <property type="term" value="P:guanosine tetraphosphate metabolic process"/>
    <property type="evidence" value="ECO:0007669"/>
    <property type="project" value="InterPro"/>
</dbReference>
<comment type="caution">
    <text evidence="5">The sequence shown here is derived from an EMBL/GenBank/DDBJ whole genome shotgun (WGS) entry which is preliminary data.</text>
</comment>
<dbReference type="AlphaFoldDB" id="A0A1F6TLS3"/>
<dbReference type="Gene3D" id="3.30.70.260">
    <property type="match status" value="1"/>
</dbReference>
<comment type="function">
    <text evidence="1">In eubacteria ppGpp (guanosine 3'-diphosphate 5'-diphosphate) is a mediator of the stringent response that coordinates a variety of cellular activities in response to changes in nutritional abundance.</text>
</comment>
<dbReference type="InterPro" id="IPR012675">
    <property type="entry name" value="Beta-grasp_dom_sf"/>
</dbReference>
<dbReference type="PROSITE" id="PS51671">
    <property type="entry name" value="ACT"/>
    <property type="match status" value="1"/>
</dbReference>
<reference evidence="5 6" key="1">
    <citation type="journal article" date="2016" name="Nat. Commun.">
        <title>Thousands of microbial genomes shed light on interconnected biogeochemical processes in an aquifer system.</title>
        <authorList>
            <person name="Anantharaman K."/>
            <person name="Brown C.T."/>
            <person name="Hug L.A."/>
            <person name="Sharon I."/>
            <person name="Castelle C.J."/>
            <person name="Probst A.J."/>
            <person name="Thomas B.C."/>
            <person name="Singh A."/>
            <person name="Wilkins M.J."/>
            <person name="Karaoz U."/>
            <person name="Brodie E.L."/>
            <person name="Williams K.H."/>
            <person name="Hubbard S.S."/>
            <person name="Banfield J.F."/>
        </authorList>
    </citation>
    <scope>NUCLEOTIDE SEQUENCE [LARGE SCALE GENOMIC DNA]</scope>
</reference>
<dbReference type="Gene3D" id="3.10.20.30">
    <property type="match status" value="1"/>
</dbReference>
<dbReference type="InterPro" id="IPR043519">
    <property type="entry name" value="NT_sf"/>
</dbReference>
<dbReference type="PROSITE" id="PS51831">
    <property type="entry name" value="HD"/>
    <property type="match status" value="1"/>
</dbReference>
<dbReference type="GO" id="GO:0015949">
    <property type="term" value="P:nucleobase-containing small molecule interconversion"/>
    <property type="evidence" value="ECO:0007669"/>
    <property type="project" value="UniProtKB-ARBA"/>
</dbReference>
<dbReference type="Gene3D" id="1.10.3210.10">
    <property type="entry name" value="Hypothetical protein af1432"/>
    <property type="match status" value="1"/>
</dbReference>
<dbReference type="FunFam" id="3.30.460.10:FF:000001">
    <property type="entry name" value="GTP pyrophosphokinase RelA"/>
    <property type="match status" value="1"/>
</dbReference>
<dbReference type="SUPFAM" id="SSF81301">
    <property type="entry name" value="Nucleotidyltransferase"/>
    <property type="match status" value="1"/>
</dbReference>
<evidence type="ECO:0000313" key="5">
    <source>
        <dbReference type="EMBL" id="OGI46083.1"/>
    </source>
</evidence>
<dbReference type="Gene3D" id="3.30.460.10">
    <property type="entry name" value="Beta Polymerase, domain 2"/>
    <property type="match status" value="1"/>
</dbReference>
<dbReference type="Pfam" id="PF13328">
    <property type="entry name" value="HD_4"/>
    <property type="match status" value="1"/>
</dbReference>
<feature type="domain" description="HD" evidence="3">
    <location>
        <begin position="42"/>
        <end position="141"/>
    </location>
</feature>
<dbReference type="InterPro" id="IPR045865">
    <property type="entry name" value="ACT-like_dom_sf"/>
</dbReference>
<dbReference type="InterPro" id="IPR045600">
    <property type="entry name" value="RelA/SpoT_AH_RIS"/>
</dbReference>
<dbReference type="GO" id="GO:0008893">
    <property type="term" value="F:guanosine-3',5'-bis(diphosphate) 3'-diphosphatase activity"/>
    <property type="evidence" value="ECO:0007669"/>
    <property type="project" value="TreeGrafter"/>
</dbReference>
<dbReference type="InterPro" id="IPR012676">
    <property type="entry name" value="TGS-like"/>
</dbReference>
<dbReference type="PROSITE" id="PS51880">
    <property type="entry name" value="TGS"/>
    <property type="match status" value="1"/>
</dbReference>
<dbReference type="Proteomes" id="UP000179360">
    <property type="component" value="Unassembled WGS sequence"/>
</dbReference>
<dbReference type="Pfam" id="PF04607">
    <property type="entry name" value="RelA_SpoT"/>
    <property type="match status" value="1"/>
</dbReference>
<evidence type="ECO:0000313" key="6">
    <source>
        <dbReference type="Proteomes" id="UP000179360"/>
    </source>
</evidence>
<dbReference type="SMART" id="SM00471">
    <property type="entry name" value="HDc"/>
    <property type="match status" value="1"/>
</dbReference>
<dbReference type="PANTHER" id="PTHR21262">
    <property type="entry name" value="GUANOSINE-3',5'-BIS DIPHOSPHATE 3'-PYROPHOSPHOHYDROLASE"/>
    <property type="match status" value="1"/>
</dbReference>
<dbReference type="SUPFAM" id="SSF109604">
    <property type="entry name" value="HD-domain/PDEase-like"/>
    <property type="match status" value="1"/>
</dbReference>
<dbReference type="InterPro" id="IPR003607">
    <property type="entry name" value="HD/PDEase_dom"/>
</dbReference>
<dbReference type="InterPro" id="IPR033655">
    <property type="entry name" value="TGS_RelA/SpoT"/>
</dbReference>
<organism evidence="5 6">
    <name type="scientific">Candidatus Muproteobacteria bacterium RIFCSPHIGHO2_01_FULL_65_16</name>
    <dbReference type="NCBI Taxonomy" id="1817764"/>
    <lineage>
        <taxon>Bacteria</taxon>
        <taxon>Pseudomonadati</taxon>
        <taxon>Pseudomonadota</taxon>
        <taxon>Candidatus Muproteobacteria</taxon>
    </lineage>
</organism>
<dbReference type="CDD" id="cd01668">
    <property type="entry name" value="TGS_RSH"/>
    <property type="match status" value="1"/>
</dbReference>
<dbReference type="CDD" id="cd05399">
    <property type="entry name" value="NT_Rel-Spo_like"/>
    <property type="match status" value="1"/>
</dbReference>
<dbReference type="SMART" id="SM00954">
    <property type="entry name" value="RelA_SpoT"/>
    <property type="match status" value="1"/>
</dbReference>
<dbReference type="InterPro" id="IPR004811">
    <property type="entry name" value="RelA/Spo_fam"/>
</dbReference>
<keyword evidence="5" id="KW-0418">Kinase</keyword>
<dbReference type="GO" id="GO:0008728">
    <property type="term" value="F:GTP diphosphokinase activity"/>
    <property type="evidence" value="ECO:0007669"/>
    <property type="project" value="TreeGrafter"/>
</dbReference>
<dbReference type="FunFam" id="1.10.3210.10:FF:000001">
    <property type="entry name" value="GTP pyrophosphokinase RelA"/>
    <property type="match status" value="1"/>
</dbReference>
<comment type="similarity">
    <text evidence="1">Belongs to the relA/spoT family.</text>
</comment>
<dbReference type="SUPFAM" id="SSF81271">
    <property type="entry name" value="TGS-like"/>
    <property type="match status" value="1"/>
</dbReference>
<protein>
    <submittedName>
        <fullName evidence="5">Bifunctional GTP diphosphokinase/guanosine-3',5'-bis(Diphosphate) 3'-diphosphatase</fullName>
    </submittedName>
</protein>
<evidence type="ECO:0000259" key="3">
    <source>
        <dbReference type="PROSITE" id="PS51831"/>
    </source>
</evidence>
<sequence length="704" mass="78707">MSDLCDVLETYLEPRDVADTYRAYLFSAEAHEGQVRQSGEPYIYHPLEVARILAAMRLDGKSVMAAILHDVIEDTQTAKERIAEQFGKDVAELVDGVSKITRIEFQSQEEAQAEYFRKMLLAMASDIRVILIKLADRLHNMRTLGALPRARQGAIARETLEIYAPIANRLGVRQWSVELEDLALAALYPLRHRALAEAIRKRHGNRKAIVEKVRGAIVSRLGEEGLEAEITGREKNVYSIYRKMLQKHLSFEQVYDVYAFRVIVDRVDTCYRALGVIHNLYKPIPGRFKDYIAIPKANGYQSLHTVVFGPFGVSIEVQIRTRDMHRVADAGVASHWLYKSGDSETDQVQQRALRWLKDLLETQLEAGNPREFLEHLKVDLFPDEVYVFTPNGEIKKLPRGATVIDFAYDVHTDVGTRCVGAKVNHQLVPLRTVLRNGDHVEIITSEWSHPSPTWLDYVVTSKARAHIRSFLKNQKFGEAVRLGGRLLDKALQAVGGDLARVDEARRGALLAAMKLASWDDLLGEIGLGNRLAAVVARQLAPEAPGETPAVGEAPGKAPMLAIRGTEGVVVTYARCCRPIPGDPVLGFLSAGRGIVVHAVDCPNVAKYRKHPEQWLDVQWEKSIEGVFPVNIHVEVKNQRGVLASVAAAIAELDANIDTVSSDDRDGQHTIMDFTVEVRDRVHLAQIMRRLRALDSVVRISRKKG</sequence>
<dbReference type="NCBIfam" id="TIGR00691">
    <property type="entry name" value="spoT_relA"/>
    <property type="match status" value="1"/>
</dbReference>
<proteinExistence type="inferred from homology"/>
<feature type="domain" description="ACT" evidence="2">
    <location>
        <begin position="630"/>
        <end position="704"/>
    </location>
</feature>
<evidence type="ECO:0000259" key="2">
    <source>
        <dbReference type="PROSITE" id="PS51671"/>
    </source>
</evidence>
<dbReference type="EMBL" id="MFSY01000057">
    <property type="protein sequence ID" value="OGI46083.1"/>
    <property type="molecule type" value="Genomic_DNA"/>
</dbReference>
<dbReference type="Pfam" id="PF13291">
    <property type="entry name" value="ACT_4"/>
    <property type="match status" value="1"/>
</dbReference>
<dbReference type="InterPro" id="IPR004095">
    <property type="entry name" value="TGS"/>
</dbReference>
<dbReference type="GO" id="GO:0016301">
    <property type="term" value="F:kinase activity"/>
    <property type="evidence" value="ECO:0007669"/>
    <property type="project" value="UniProtKB-KW"/>
</dbReference>
<dbReference type="InterPro" id="IPR006674">
    <property type="entry name" value="HD_domain"/>
</dbReference>
<dbReference type="Pfam" id="PF19296">
    <property type="entry name" value="RelA_AH_RIS"/>
    <property type="match status" value="1"/>
</dbReference>
<dbReference type="SUPFAM" id="SSF55021">
    <property type="entry name" value="ACT-like"/>
    <property type="match status" value="1"/>
</dbReference>
<dbReference type="CDD" id="cd00077">
    <property type="entry name" value="HDc"/>
    <property type="match status" value="1"/>
</dbReference>
<dbReference type="Pfam" id="PF02824">
    <property type="entry name" value="TGS"/>
    <property type="match status" value="1"/>
</dbReference>
<dbReference type="PANTHER" id="PTHR21262:SF36">
    <property type="entry name" value="BIFUNCTIONAL (P)PPGPP SYNTHASE_HYDROLASE SPOT"/>
    <property type="match status" value="1"/>
</dbReference>